<keyword evidence="6" id="KW-1185">Reference proteome</keyword>
<feature type="region of interest" description="Disordered" evidence="4">
    <location>
        <begin position="864"/>
        <end position="907"/>
    </location>
</feature>
<dbReference type="SUPFAM" id="SSF50978">
    <property type="entry name" value="WD40 repeat-like"/>
    <property type="match status" value="1"/>
</dbReference>
<feature type="compositionally biased region" description="Polar residues" evidence="4">
    <location>
        <begin position="17"/>
        <end position="42"/>
    </location>
</feature>
<gene>
    <name evidence="5" type="ORF">C8A04DRAFT_31014</name>
</gene>
<feature type="region of interest" description="Disordered" evidence="4">
    <location>
        <begin position="985"/>
        <end position="1325"/>
    </location>
</feature>
<dbReference type="InterPro" id="IPR036322">
    <property type="entry name" value="WD40_repeat_dom_sf"/>
</dbReference>
<feature type="compositionally biased region" description="Basic and acidic residues" evidence="4">
    <location>
        <begin position="1041"/>
        <end position="1057"/>
    </location>
</feature>
<dbReference type="Pfam" id="PF00400">
    <property type="entry name" value="WD40"/>
    <property type="match status" value="4"/>
</dbReference>
<reference evidence="5" key="1">
    <citation type="journal article" date="2023" name="Mol. Phylogenet. Evol.">
        <title>Genome-scale phylogeny and comparative genomics of the fungal order Sordariales.</title>
        <authorList>
            <person name="Hensen N."/>
            <person name="Bonometti L."/>
            <person name="Westerberg I."/>
            <person name="Brannstrom I.O."/>
            <person name="Guillou S."/>
            <person name="Cros-Aarteil S."/>
            <person name="Calhoun S."/>
            <person name="Haridas S."/>
            <person name="Kuo A."/>
            <person name="Mondo S."/>
            <person name="Pangilinan J."/>
            <person name="Riley R."/>
            <person name="LaButti K."/>
            <person name="Andreopoulos B."/>
            <person name="Lipzen A."/>
            <person name="Chen C."/>
            <person name="Yan M."/>
            <person name="Daum C."/>
            <person name="Ng V."/>
            <person name="Clum A."/>
            <person name="Steindorff A."/>
            <person name="Ohm R.A."/>
            <person name="Martin F."/>
            <person name="Silar P."/>
            <person name="Natvig D.O."/>
            <person name="Lalanne C."/>
            <person name="Gautier V."/>
            <person name="Ament-Velasquez S.L."/>
            <person name="Kruys A."/>
            <person name="Hutchinson M.I."/>
            <person name="Powell A.J."/>
            <person name="Barry K."/>
            <person name="Miller A.N."/>
            <person name="Grigoriev I.V."/>
            <person name="Debuchy R."/>
            <person name="Gladieux P."/>
            <person name="Hiltunen Thoren M."/>
            <person name="Johannesson H."/>
        </authorList>
    </citation>
    <scope>NUCLEOTIDE SEQUENCE</scope>
    <source>
        <strain evidence="5">CBS 141.50</strain>
    </source>
</reference>
<protein>
    <recommendedName>
        <fullName evidence="7">WD repeat-containing protein 44</fullName>
    </recommendedName>
</protein>
<feature type="compositionally biased region" description="Polar residues" evidence="4">
    <location>
        <begin position="1151"/>
        <end position="1174"/>
    </location>
</feature>
<feature type="region of interest" description="Disordered" evidence="4">
    <location>
        <begin position="944"/>
        <end position="969"/>
    </location>
</feature>
<feature type="repeat" description="WD" evidence="3">
    <location>
        <begin position="442"/>
        <end position="482"/>
    </location>
</feature>
<feature type="repeat" description="WD" evidence="3">
    <location>
        <begin position="364"/>
        <end position="395"/>
    </location>
</feature>
<dbReference type="Proteomes" id="UP001302676">
    <property type="component" value="Unassembled WGS sequence"/>
</dbReference>
<feature type="compositionally biased region" description="Basic and acidic residues" evidence="4">
    <location>
        <begin position="1273"/>
        <end position="1303"/>
    </location>
</feature>
<dbReference type="GeneID" id="87818217"/>
<feature type="compositionally biased region" description="Low complexity" evidence="4">
    <location>
        <begin position="1230"/>
        <end position="1252"/>
    </location>
</feature>
<proteinExistence type="predicted"/>
<dbReference type="PROSITE" id="PS50294">
    <property type="entry name" value="WD_REPEATS_REGION"/>
    <property type="match status" value="2"/>
</dbReference>
<dbReference type="PANTHER" id="PTHR14221">
    <property type="entry name" value="WD REPEAT DOMAIN 44"/>
    <property type="match status" value="1"/>
</dbReference>
<comment type="caution">
    <text evidence="5">The sequence shown here is derived from an EMBL/GenBank/DDBJ whole genome shotgun (WGS) entry which is preliminary data.</text>
</comment>
<accession>A0AAN6ZKX7</accession>
<dbReference type="SMART" id="SM00320">
    <property type="entry name" value="WD40"/>
    <property type="match status" value="6"/>
</dbReference>
<name>A0AAN6ZKX7_9PEZI</name>
<feature type="compositionally biased region" description="Polar residues" evidence="4">
    <location>
        <begin position="91"/>
        <end position="111"/>
    </location>
</feature>
<keyword evidence="1 3" id="KW-0853">WD repeat</keyword>
<dbReference type="Gene3D" id="2.130.10.10">
    <property type="entry name" value="YVTN repeat-like/Quinoprotein amine dehydrogenase"/>
    <property type="match status" value="2"/>
</dbReference>
<feature type="compositionally biased region" description="Low complexity" evidence="4">
    <location>
        <begin position="1006"/>
        <end position="1029"/>
    </location>
</feature>
<feature type="region of interest" description="Disordered" evidence="4">
    <location>
        <begin position="1"/>
        <end position="186"/>
    </location>
</feature>
<evidence type="ECO:0000313" key="5">
    <source>
        <dbReference type="EMBL" id="KAK4141384.1"/>
    </source>
</evidence>
<feature type="region of interest" description="Disordered" evidence="4">
    <location>
        <begin position="402"/>
        <end position="430"/>
    </location>
</feature>
<evidence type="ECO:0000313" key="6">
    <source>
        <dbReference type="Proteomes" id="UP001302676"/>
    </source>
</evidence>
<dbReference type="PROSITE" id="PS50082">
    <property type="entry name" value="WD_REPEATS_2"/>
    <property type="match status" value="3"/>
</dbReference>
<dbReference type="PANTHER" id="PTHR14221:SF0">
    <property type="entry name" value="WD REPEAT-CONTAINING PROTEIN 44"/>
    <property type="match status" value="1"/>
</dbReference>
<dbReference type="RefSeq" id="XP_062634755.1">
    <property type="nucleotide sequence ID" value="XM_062781604.1"/>
</dbReference>
<feature type="repeat" description="WD" evidence="3">
    <location>
        <begin position="482"/>
        <end position="524"/>
    </location>
</feature>
<feature type="compositionally biased region" description="Basic and acidic residues" evidence="4">
    <location>
        <begin position="1200"/>
        <end position="1209"/>
    </location>
</feature>
<evidence type="ECO:0000256" key="2">
    <source>
        <dbReference type="ARBA" id="ARBA00022737"/>
    </source>
</evidence>
<feature type="compositionally biased region" description="Low complexity" evidence="4">
    <location>
        <begin position="864"/>
        <end position="880"/>
    </location>
</feature>
<feature type="region of interest" description="Disordered" evidence="4">
    <location>
        <begin position="751"/>
        <end position="790"/>
    </location>
</feature>
<reference evidence="5" key="2">
    <citation type="submission" date="2023-05" db="EMBL/GenBank/DDBJ databases">
        <authorList>
            <consortium name="Lawrence Berkeley National Laboratory"/>
            <person name="Steindorff A."/>
            <person name="Hensen N."/>
            <person name="Bonometti L."/>
            <person name="Westerberg I."/>
            <person name="Brannstrom I.O."/>
            <person name="Guillou S."/>
            <person name="Cros-Aarteil S."/>
            <person name="Calhoun S."/>
            <person name="Haridas S."/>
            <person name="Kuo A."/>
            <person name="Mondo S."/>
            <person name="Pangilinan J."/>
            <person name="Riley R."/>
            <person name="Labutti K."/>
            <person name="Andreopoulos B."/>
            <person name="Lipzen A."/>
            <person name="Chen C."/>
            <person name="Yanf M."/>
            <person name="Daum C."/>
            <person name="Ng V."/>
            <person name="Clum A."/>
            <person name="Ohm R."/>
            <person name="Martin F."/>
            <person name="Silar P."/>
            <person name="Natvig D."/>
            <person name="Lalanne C."/>
            <person name="Gautier V."/>
            <person name="Ament-Velasquez S.L."/>
            <person name="Kruys A."/>
            <person name="Hutchinson M.I."/>
            <person name="Powell A.J."/>
            <person name="Barry K."/>
            <person name="Miller A.N."/>
            <person name="Grigoriev I.V."/>
            <person name="Debuchy R."/>
            <person name="Gladieux P."/>
            <person name="Thoren M.H."/>
            <person name="Johannesson H."/>
        </authorList>
    </citation>
    <scope>NUCLEOTIDE SEQUENCE</scope>
    <source>
        <strain evidence="5">CBS 141.50</strain>
    </source>
</reference>
<feature type="compositionally biased region" description="Polar residues" evidence="4">
    <location>
        <begin position="217"/>
        <end position="229"/>
    </location>
</feature>
<evidence type="ECO:0000256" key="3">
    <source>
        <dbReference type="PROSITE-ProRule" id="PRU00221"/>
    </source>
</evidence>
<feature type="compositionally biased region" description="Polar residues" evidence="4">
    <location>
        <begin position="757"/>
        <end position="776"/>
    </location>
</feature>
<evidence type="ECO:0000256" key="1">
    <source>
        <dbReference type="ARBA" id="ARBA00022574"/>
    </source>
</evidence>
<feature type="compositionally biased region" description="Basic and acidic residues" evidence="4">
    <location>
        <begin position="1117"/>
        <end position="1139"/>
    </location>
</feature>
<keyword evidence="2" id="KW-0677">Repeat</keyword>
<evidence type="ECO:0008006" key="7">
    <source>
        <dbReference type="Google" id="ProtNLM"/>
    </source>
</evidence>
<evidence type="ECO:0000256" key="4">
    <source>
        <dbReference type="SAM" id="MobiDB-lite"/>
    </source>
</evidence>
<feature type="compositionally biased region" description="Low complexity" evidence="4">
    <location>
        <begin position="142"/>
        <end position="167"/>
    </location>
</feature>
<dbReference type="InterPro" id="IPR015943">
    <property type="entry name" value="WD40/YVTN_repeat-like_dom_sf"/>
</dbReference>
<sequence>MTGIWSTIKSAAPSLGLGSQQQESNGPRSPETNNNTARSPSDSEAGEGGGKAGTPPASRSLPRPPSSLETRGGSIQGPVVPAAQSQSQSQTRNSMTKSPARLSRNSTSTTIIFKDRGKGKEKEKERDTEGEDAGETANAVLATATGTSTTAAANTGTGTTNGANGSADVTRHTASTPAHTPGVNSAIDPLSQQIFMRKNTEPSIPQRLTQMAEGLTRASTELSRSNATPASGDVGKDKGSKKGGSFLSRLRGSRKKDLAGVDFDSDSEMGSEARTDGTNARVFSQTVGSPFIGAGYVPHHKEPPRYIRTRSSNKRTREFNRMFLAQELVGTRPPENEGDGSAAVGTDKAPVVSVSVAGASDRKATRTGGAIWATEFSKDGRYLATGGRDHVVRVWGVLATPEDRNADGRDDGDDGEGDHNGSGGSGERLSAPVFKDQPVMEFRGHTGEVLDLSWSKNNFLLSSSMDKTVRLWHMSRNEALCTFKHKDFVTRLAFHPRDDRFFLAGSLDTMLRLWSIPDSAVAFSAQLPDLVTAVAFSPDGNVAIAGLLNGMCMFYETEGLKMSSQIHVRSSRGKNAKGSKITGIQTMAVPPPNPLEGLGAQAPGSAAASVASTAEIAASAKEVRVLITSNDSRIRIYSLRDKTLGLKLKGHENACSQIAATFSDDGKHVICGSEDRKTFIWSLAGNAALVQDKDKFPCEHFEAHGDIVTTAVFAPTKTRMLLGQSGDPIYDLCNPPPVVLQSLEEAASAAASQVALTNDSHQPSHADTAPTASSALMSPPPTTKKPEPSAGYIARSTHYDGNVIVTTGDTGIIKVFRQDCAFPRRRYDSWETGSTLSRKLAAAAVAAGSSGGGGYIVTAGGLRRSGSVVTRTSASSTTAPHSRRGSLSQPFPPGSGVQGSPHHSAAVGAHPDRILSWRQGIEHGGSAGGTAGSEARAGDRRSALLASGTRTPTRSERSLSPTKASRTSLNSAYNNFASEARRQPYAGASPSATGHSTGLGIGPGAGTAAAARARAGSSLTSPLASPTTSVFSSPPASLRGSQRDRIPGRLVKEKESRAGSLLNIGRRRSSVKKEDVPQVPQPAQGRESEQKQRQVSSPPTPGFTFKSADTPEGGDDGAAHDAADLDVRAAEGPSDHPADTPEAAPSVDPIPSSSLAPSPMDQPTSTSPSTSFWNLNRWRGITPFKSSSGDKSPSAAAQADQDHNEDHPQRPAGPGHGHGKRQKSTSGFSTRTITAATIGAGRPSLGRSSLSRSRSKSKSRSRVPTAAQLGGEAGRDDLGVEKDGEATGRGDEAVGLVEEDRGEGPGPGGAAVFEGHAHASRLGAV</sequence>
<feature type="compositionally biased region" description="Basic and acidic residues" evidence="4">
    <location>
        <begin position="113"/>
        <end position="127"/>
    </location>
</feature>
<feature type="region of interest" description="Disordered" evidence="4">
    <location>
        <begin position="214"/>
        <end position="253"/>
    </location>
</feature>
<dbReference type="InterPro" id="IPR040324">
    <property type="entry name" value="WDR44/Dgr2"/>
</dbReference>
<feature type="compositionally biased region" description="Polar residues" evidence="4">
    <location>
        <begin position="948"/>
        <end position="969"/>
    </location>
</feature>
<organism evidence="5 6">
    <name type="scientific">Dichotomopilus funicola</name>
    <dbReference type="NCBI Taxonomy" id="1934379"/>
    <lineage>
        <taxon>Eukaryota</taxon>
        <taxon>Fungi</taxon>
        <taxon>Dikarya</taxon>
        <taxon>Ascomycota</taxon>
        <taxon>Pezizomycotina</taxon>
        <taxon>Sordariomycetes</taxon>
        <taxon>Sordariomycetidae</taxon>
        <taxon>Sordariales</taxon>
        <taxon>Chaetomiaceae</taxon>
        <taxon>Dichotomopilus</taxon>
    </lineage>
</organism>
<dbReference type="EMBL" id="MU853612">
    <property type="protein sequence ID" value="KAK4141384.1"/>
    <property type="molecule type" value="Genomic_DNA"/>
</dbReference>
<dbReference type="InterPro" id="IPR001680">
    <property type="entry name" value="WD40_rpt"/>
</dbReference>